<dbReference type="Gene3D" id="3.60.15.10">
    <property type="entry name" value="Ribonuclease Z/Hydroxyacylglutathione hydrolase-like"/>
    <property type="match status" value="1"/>
</dbReference>
<organism evidence="2 3">
    <name type="scientific">Metabacillus rhizolycopersici</name>
    <dbReference type="NCBI Taxonomy" id="2875709"/>
    <lineage>
        <taxon>Bacteria</taxon>
        <taxon>Bacillati</taxon>
        <taxon>Bacillota</taxon>
        <taxon>Bacilli</taxon>
        <taxon>Bacillales</taxon>
        <taxon>Bacillaceae</taxon>
        <taxon>Metabacillus</taxon>
    </lineage>
</organism>
<accession>A0ABS7UW81</accession>
<evidence type="ECO:0000313" key="3">
    <source>
        <dbReference type="Proteomes" id="UP001165287"/>
    </source>
</evidence>
<dbReference type="Pfam" id="PF00753">
    <property type="entry name" value="Lactamase_B"/>
    <property type="match status" value="1"/>
</dbReference>
<gene>
    <name evidence="2" type="ORF">K9V48_18765</name>
</gene>
<protein>
    <submittedName>
        <fullName evidence="2">MBL fold metallo-hydrolase</fullName>
    </submittedName>
</protein>
<reference evidence="2" key="1">
    <citation type="submission" date="2024-05" db="EMBL/GenBank/DDBJ databases">
        <title>Metabacillus sp. nov., isolated from the rhizosphere soil of tomato plants.</title>
        <authorList>
            <person name="Ma R."/>
        </authorList>
    </citation>
    <scope>NUCLEOTIDE SEQUENCE</scope>
    <source>
        <strain evidence="2">DBTR6</strain>
    </source>
</reference>
<evidence type="ECO:0000259" key="1">
    <source>
        <dbReference type="Pfam" id="PF00753"/>
    </source>
</evidence>
<comment type="caution">
    <text evidence="2">The sequence shown here is derived from an EMBL/GenBank/DDBJ whole genome shotgun (WGS) entry which is preliminary data.</text>
</comment>
<dbReference type="RefSeq" id="WP_224140736.1">
    <property type="nucleotide sequence ID" value="NZ_JAIQUM010000050.1"/>
</dbReference>
<sequence>MILIKDQLPILINTGFGSDAKETEQLIKEAGVSPEELHLIVNTNYHSDHVGGNYHLQKKLWCYDCCL</sequence>
<dbReference type="SUPFAM" id="SSF56281">
    <property type="entry name" value="Metallo-hydrolase/oxidoreductase"/>
    <property type="match status" value="1"/>
</dbReference>
<name>A0ABS7UW81_9BACI</name>
<dbReference type="InterPro" id="IPR001279">
    <property type="entry name" value="Metallo-B-lactamas"/>
</dbReference>
<dbReference type="InterPro" id="IPR036866">
    <property type="entry name" value="RibonucZ/Hydroxyglut_hydro"/>
</dbReference>
<evidence type="ECO:0000313" key="2">
    <source>
        <dbReference type="EMBL" id="MBZ5752238.1"/>
    </source>
</evidence>
<dbReference type="EMBL" id="JAIQUM010000050">
    <property type="protein sequence ID" value="MBZ5752238.1"/>
    <property type="molecule type" value="Genomic_DNA"/>
</dbReference>
<dbReference type="Proteomes" id="UP001165287">
    <property type="component" value="Unassembled WGS sequence"/>
</dbReference>
<keyword evidence="3" id="KW-1185">Reference proteome</keyword>
<feature type="domain" description="Metallo-beta-lactamase" evidence="1">
    <location>
        <begin position="6"/>
        <end position="61"/>
    </location>
</feature>
<proteinExistence type="predicted"/>